<dbReference type="VEuPathDB" id="FungiDB:BO82DRAFT_81398"/>
<sequence>MLSGSHGWRRLFQPVTGQAGAAFLGGSGITQAAADRFRFPVRGKTVWLVTTQGTEYSVSHSRKSLSEWPRVVEQSRFKEHEDDEGDGIDDNKEPRNLELLTETIANRNQKTQTQFT</sequence>
<dbReference type="OrthoDB" id="10385912at2759"/>
<dbReference type="AlphaFoldDB" id="A0A319D0X2"/>
<reference evidence="2 3" key="1">
    <citation type="submission" date="2016-12" db="EMBL/GenBank/DDBJ databases">
        <title>The genomes of Aspergillus section Nigri reveals drivers in fungal speciation.</title>
        <authorList>
            <consortium name="DOE Joint Genome Institute"/>
            <person name="Vesth T.C."/>
            <person name="Nybo J."/>
            <person name="Theobald S."/>
            <person name="Brandl J."/>
            <person name="Frisvad J.C."/>
            <person name="Nielsen K.F."/>
            <person name="Lyhne E.K."/>
            <person name="Kogle M.E."/>
            <person name="Kuo A."/>
            <person name="Riley R."/>
            <person name="Clum A."/>
            <person name="Nolan M."/>
            <person name="Lipzen A."/>
            <person name="Salamov A."/>
            <person name="Henrissat B."/>
            <person name="Wiebenga A."/>
            <person name="De Vries R.P."/>
            <person name="Grigoriev I.V."/>
            <person name="Mortensen U.H."/>
            <person name="Andersen M.R."/>
            <person name="Baker S.E."/>
        </authorList>
    </citation>
    <scope>NUCLEOTIDE SEQUENCE [LARGE SCALE GENOMIC DNA]</scope>
    <source>
        <strain evidence="2 3">CBS 121591</strain>
    </source>
</reference>
<feature type="region of interest" description="Disordered" evidence="1">
    <location>
        <begin position="76"/>
        <end position="96"/>
    </location>
</feature>
<dbReference type="Proteomes" id="UP000248340">
    <property type="component" value="Unassembled WGS sequence"/>
</dbReference>
<keyword evidence="3" id="KW-1185">Reference proteome</keyword>
<organism evidence="2 3">
    <name type="scientific">Aspergillus uvarum CBS 121591</name>
    <dbReference type="NCBI Taxonomy" id="1448315"/>
    <lineage>
        <taxon>Eukaryota</taxon>
        <taxon>Fungi</taxon>
        <taxon>Dikarya</taxon>
        <taxon>Ascomycota</taxon>
        <taxon>Pezizomycotina</taxon>
        <taxon>Eurotiomycetes</taxon>
        <taxon>Eurotiomycetidae</taxon>
        <taxon>Eurotiales</taxon>
        <taxon>Aspergillaceae</taxon>
        <taxon>Aspergillus</taxon>
        <taxon>Aspergillus subgen. Circumdati</taxon>
    </lineage>
</organism>
<evidence type="ECO:0000313" key="2">
    <source>
        <dbReference type="EMBL" id="PYH81538.1"/>
    </source>
</evidence>
<evidence type="ECO:0000256" key="1">
    <source>
        <dbReference type="SAM" id="MobiDB-lite"/>
    </source>
</evidence>
<proteinExistence type="predicted"/>
<protein>
    <submittedName>
        <fullName evidence="2">Uncharacterized protein</fullName>
    </submittedName>
</protein>
<dbReference type="RefSeq" id="XP_025491738.1">
    <property type="nucleotide sequence ID" value="XM_025641577.1"/>
</dbReference>
<accession>A0A319D0X2</accession>
<name>A0A319D0X2_9EURO</name>
<gene>
    <name evidence="2" type="ORF">BO82DRAFT_81398</name>
</gene>
<dbReference type="GeneID" id="37144319"/>
<evidence type="ECO:0000313" key="3">
    <source>
        <dbReference type="Proteomes" id="UP000248340"/>
    </source>
</evidence>
<dbReference type="EMBL" id="KZ821701">
    <property type="protein sequence ID" value="PYH81538.1"/>
    <property type="molecule type" value="Genomic_DNA"/>
</dbReference>